<dbReference type="PANTHER" id="PTHR35038">
    <property type="entry name" value="DISSIMILATORY SULFITE REDUCTASE SIRA"/>
    <property type="match status" value="1"/>
</dbReference>
<evidence type="ECO:0000256" key="5">
    <source>
        <dbReference type="ARBA" id="ARBA00022729"/>
    </source>
</evidence>
<evidence type="ECO:0000256" key="6">
    <source>
        <dbReference type="ARBA" id="ARBA00022982"/>
    </source>
</evidence>
<dbReference type="RefSeq" id="WP_085010146.1">
    <property type="nucleotide sequence ID" value="NZ_NAAD01000007.1"/>
</dbReference>
<evidence type="ECO:0000256" key="4">
    <source>
        <dbReference type="ARBA" id="ARBA00022723"/>
    </source>
</evidence>
<dbReference type="EMBL" id="NAAD01000007">
    <property type="protein sequence ID" value="ORJ60664.1"/>
    <property type="molecule type" value="Genomic_DNA"/>
</dbReference>
<evidence type="ECO:0000256" key="7">
    <source>
        <dbReference type="ARBA" id="ARBA00023004"/>
    </source>
</evidence>
<dbReference type="Proteomes" id="UP000193136">
    <property type="component" value="Unassembled WGS sequence"/>
</dbReference>
<dbReference type="CDD" id="cd08168">
    <property type="entry name" value="Cytochrom_C3"/>
    <property type="match status" value="1"/>
</dbReference>
<evidence type="ECO:0000313" key="10">
    <source>
        <dbReference type="EMBL" id="ORJ60664.1"/>
    </source>
</evidence>
<sequence length="386" mass="43761">MASLKNLFAWCKRHYLLVTFLGVLFIAAFGFVNIQILHMTSEPEFCHMCHPAQGFGPLAEVDSWEHSAHGEAGVSCLDCHGRPGVVGYIKAKLGGLKDTYMQLTISKEEKLEILENPKKDLVPDLQCLFCHSDKGNQDYRKRVKLMKIVRMRLLDDVKNPEFRKHKGLPDILTDTFVGGTHFDHSMHLEAFDFKCRDCHFGLVHNPSTKTDRMNMCVTCHKENEGSGAPLVTECQRCHEAQFDMNKGVGAKDVAGEPGLMWGNGVVCQDCHTGVSKGIYRPTSETCSNCHDDSYGEIFNEWSSETKAEIADLREMRINVEDALKEADKKKRDTKAYWTLYEKALYNFRLVRNDGTNGVHNRDYAQAILASVKKDFQTVLNDLDQTW</sequence>
<protein>
    <submittedName>
        <fullName evidence="10">Uncharacterized protein</fullName>
    </submittedName>
</protein>
<dbReference type="InterPro" id="IPR051829">
    <property type="entry name" value="Multiheme_Cytochr_ET"/>
</dbReference>
<keyword evidence="2" id="KW-0813">Transport</keyword>
<keyword evidence="6" id="KW-0249">Electron transport</keyword>
<reference evidence="10 11" key="1">
    <citation type="submission" date="2017-03" db="EMBL/GenBank/DDBJ databases">
        <title>Genome sequence of Geothermobacter sp. EPR-M, Deep-Sea Iron Reducer.</title>
        <authorList>
            <person name="Tully B."/>
            <person name="Savalia P."/>
            <person name="Abuyen K."/>
            <person name="Baughan C."/>
            <person name="Romero E."/>
            <person name="Ronkowski C."/>
            <person name="Torres B."/>
            <person name="Tremblay J."/>
            <person name="Trujillo A."/>
            <person name="Tyler M."/>
            <person name="Perez-Rodriguez I."/>
            <person name="Amend J."/>
        </authorList>
    </citation>
    <scope>NUCLEOTIDE SEQUENCE [LARGE SCALE GENOMIC DNA]</scope>
    <source>
        <strain evidence="10 11">EPR-M</strain>
    </source>
</reference>
<dbReference type="Pfam" id="PF14522">
    <property type="entry name" value="Cytochrome_C7"/>
    <property type="match status" value="1"/>
</dbReference>
<gene>
    <name evidence="10" type="ORF">B5V00_07470</name>
</gene>
<dbReference type="AlphaFoldDB" id="A0A1X0Y6K4"/>
<proteinExistence type="predicted"/>
<dbReference type="Gene3D" id="1.10.3820.10">
    <property type="entry name" value="Di-heme elbow motif domain"/>
    <property type="match status" value="1"/>
</dbReference>
<dbReference type="SUPFAM" id="SSF48695">
    <property type="entry name" value="Multiheme cytochromes"/>
    <property type="match status" value="1"/>
</dbReference>
<evidence type="ECO:0000259" key="8">
    <source>
        <dbReference type="Pfam" id="PF03264"/>
    </source>
</evidence>
<dbReference type="Gene3D" id="1.20.140.10">
    <property type="entry name" value="Butyryl-CoA Dehydrogenase, subunit A, domain 3"/>
    <property type="match status" value="1"/>
</dbReference>
<dbReference type="Pfam" id="PF03264">
    <property type="entry name" value="Cytochrom_NNT"/>
    <property type="match status" value="1"/>
</dbReference>
<dbReference type="InterPro" id="IPR036280">
    <property type="entry name" value="Multihaem_cyt_sf"/>
</dbReference>
<evidence type="ECO:0000256" key="3">
    <source>
        <dbReference type="ARBA" id="ARBA00022617"/>
    </source>
</evidence>
<keyword evidence="7" id="KW-0408">Iron</keyword>
<keyword evidence="3" id="KW-0349">Heme</keyword>
<dbReference type="InterPro" id="IPR029467">
    <property type="entry name" value="Cyt_c7-like"/>
</dbReference>
<comment type="caution">
    <text evidence="10">The sequence shown here is derived from an EMBL/GenBank/DDBJ whole genome shotgun (WGS) entry which is preliminary data.</text>
</comment>
<evidence type="ECO:0000256" key="2">
    <source>
        <dbReference type="ARBA" id="ARBA00022448"/>
    </source>
</evidence>
<keyword evidence="4" id="KW-0479">Metal-binding</keyword>
<feature type="domain" description="NapC/NirT cytochrome c N-terminal" evidence="8">
    <location>
        <begin position="15"/>
        <end position="138"/>
    </location>
</feature>
<dbReference type="GO" id="GO:0046872">
    <property type="term" value="F:metal ion binding"/>
    <property type="evidence" value="ECO:0007669"/>
    <property type="project" value="UniProtKB-KW"/>
</dbReference>
<dbReference type="InterPro" id="IPR005126">
    <property type="entry name" value="NapC/NirT_cyt_c_N"/>
</dbReference>
<organism evidence="10 11">
    <name type="scientific">Geothermobacter hydrogeniphilus</name>
    <dbReference type="NCBI Taxonomy" id="1969733"/>
    <lineage>
        <taxon>Bacteria</taxon>
        <taxon>Pseudomonadati</taxon>
        <taxon>Thermodesulfobacteriota</taxon>
        <taxon>Desulfuromonadia</taxon>
        <taxon>Desulfuromonadales</taxon>
        <taxon>Geothermobacteraceae</taxon>
        <taxon>Geothermobacter</taxon>
    </lineage>
</organism>
<accession>A0A1X0Y6K4</accession>
<dbReference type="STRING" id="1969733.B5V00_07470"/>
<evidence type="ECO:0000259" key="9">
    <source>
        <dbReference type="Pfam" id="PF14522"/>
    </source>
</evidence>
<dbReference type="OrthoDB" id="9791652at2"/>
<keyword evidence="5" id="KW-0732">Signal</keyword>
<dbReference type="GO" id="GO:0030313">
    <property type="term" value="C:cell envelope"/>
    <property type="evidence" value="ECO:0007669"/>
    <property type="project" value="UniProtKB-SubCell"/>
</dbReference>
<feature type="domain" description="Cytochrome c7-like" evidence="9">
    <location>
        <begin position="181"/>
        <end position="239"/>
    </location>
</feature>
<keyword evidence="11" id="KW-1185">Reference proteome</keyword>
<comment type="subcellular location">
    <subcellularLocation>
        <location evidence="1">Cell envelope</location>
    </subcellularLocation>
</comment>
<evidence type="ECO:0000313" key="11">
    <source>
        <dbReference type="Proteomes" id="UP000193136"/>
    </source>
</evidence>
<dbReference type="InterPro" id="IPR038266">
    <property type="entry name" value="NapC/NirT_cytc_sf"/>
</dbReference>
<name>A0A1X0Y6K4_9BACT</name>
<evidence type="ECO:0000256" key="1">
    <source>
        <dbReference type="ARBA" id="ARBA00004196"/>
    </source>
</evidence>